<dbReference type="EMBL" id="MFPS01000007">
    <property type="protein sequence ID" value="OGH59476.1"/>
    <property type="molecule type" value="Genomic_DNA"/>
</dbReference>
<dbReference type="PANTHER" id="PTHR28055:SF1">
    <property type="entry name" value="ALTERED INHERITANCE OF MITOCHONDRIA PROTEIN 41, MITOCHONDRIAL"/>
    <property type="match status" value="1"/>
</dbReference>
<reference evidence="1 2" key="1">
    <citation type="journal article" date="2016" name="Nat. Commun.">
        <title>Thousands of microbial genomes shed light on interconnected biogeochemical processes in an aquifer system.</title>
        <authorList>
            <person name="Anantharaman K."/>
            <person name="Brown C.T."/>
            <person name="Hug L.A."/>
            <person name="Sharon I."/>
            <person name="Castelle C.J."/>
            <person name="Probst A.J."/>
            <person name="Thomas B.C."/>
            <person name="Singh A."/>
            <person name="Wilkins M.J."/>
            <person name="Karaoz U."/>
            <person name="Brodie E.L."/>
            <person name="Williams K.H."/>
            <person name="Hubbard S.S."/>
            <person name="Banfield J.F."/>
        </authorList>
    </citation>
    <scope>NUCLEOTIDE SEQUENCE [LARGE SCALE GENOMIC DNA]</scope>
</reference>
<dbReference type="InterPro" id="IPR023168">
    <property type="entry name" value="GatB_Yqey_C_2"/>
</dbReference>
<evidence type="ECO:0000313" key="2">
    <source>
        <dbReference type="Proteomes" id="UP000177067"/>
    </source>
</evidence>
<sequence length="146" mass="16405">MTLRNEIQESQYDAMKKGDADKLSVMRLLMSAIKNEEIDSKRELNDEEVVSIIVRQVKQLKDAMKDFEAGSRSDLVDKTQKEIEVLQVYLPEQMSDDELNTVIEKTIKQLSAGPQDIGKVMGAVMSAVKGKADGNKVRKIVTEKFA</sequence>
<dbReference type="PANTHER" id="PTHR28055">
    <property type="entry name" value="ALTERED INHERITANCE OF MITOCHONDRIA PROTEIN 41, MITOCHONDRIAL"/>
    <property type="match status" value="1"/>
</dbReference>
<dbReference type="Proteomes" id="UP000177067">
    <property type="component" value="Unassembled WGS sequence"/>
</dbReference>
<dbReference type="InterPro" id="IPR042184">
    <property type="entry name" value="YqeY/Aim41_N"/>
</dbReference>
<dbReference type="GO" id="GO:0016884">
    <property type="term" value="F:carbon-nitrogen ligase activity, with glutamine as amido-N-donor"/>
    <property type="evidence" value="ECO:0007669"/>
    <property type="project" value="InterPro"/>
</dbReference>
<dbReference type="InterPro" id="IPR003789">
    <property type="entry name" value="Asn/Gln_tRNA_amidoTrase-B-like"/>
</dbReference>
<dbReference type="AlphaFoldDB" id="A0A1F6LJF6"/>
<dbReference type="Pfam" id="PF09424">
    <property type="entry name" value="YqeY"/>
    <property type="match status" value="1"/>
</dbReference>
<accession>A0A1F6LJF6</accession>
<dbReference type="Gene3D" id="1.10.1510.10">
    <property type="entry name" value="Uncharacterised protein YqeY/AIM41 PF09424, N-terminal domain"/>
    <property type="match status" value="1"/>
</dbReference>
<evidence type="ECO:0000313" key="1">
    <source>
        <dbReference type="EMBL" id="OGH59476.1"/>
    </source>
</evidence>
<dbReference type="Gene3D" id="1.10.10.410">
    <property type="match status" value="1"/>
</dbReference>
<evidence type="ECO:0008006" key="3">
    <source>
        <dbReference type="Google" id="ProtNLM"/>
    </source>
</evidence>
<dbReference type="InterPro" id="IPR019004">
    <property type="entry name" value="YqeY/Aim41"/>
</dbReference>
<organism evidence="1 2">
    <name type="scientific">Candidatus Magasanikbacteria bacterium RIFCSPHIGHO2_01_FULL_33_34</name>
    <dbReference type="NCBI Taxonomy" id="1798671"/>
    <lineage>
        <taxon>Bacteria</taxon>
        <taxon>Candidatus Magasanikiibacteriota</taxon>
    </lineage>
</organism>
<comment type="caution">
    <text evidence="1">The sequence shown here is derived from an EMBL/GenBank/DDBJ whole genome shotgun (WGS) entry which is preliminary data.</text>
</comment>
<proteinExistence type="predicted"/>
<name>A0A1F6LJF6_9BACT</name>
<gene>
    <name evidence="1" type="ORF">A2725_01470</name>
</gene>
<protein>
    <recommendedName>
        <fullName evidence="3">Aspartyl-tRNA amidotransferase</fullName>
    </recommendedName>
</protein>
<dbReference type="SUPFAM" id="SSF89095">
    <property type="entry name" value="GatB/YqeY motif"/>
    <property type="match status" value="1"/>
</dbReference>